<dbReference type="STRING" id="446470.Snas_5062"/>
<keyword evidence="3" id="KW-0670">Pyruvate</keyword>
<feature type="domain" description="Pyruvate phosphate dikinase AMP/ATP-binding" evidence="2">
    <location>
        <begin position="23"/>
        <end position="310"/>
    </location>
</feature>
<dbReference type="Gene3D" id="3.30.1490.20">
    <property type="entry name" value="ATP-grasp fold, A domain"/>
    <property type="match status" value="1"/>
</dbReference>
<dbReference type="OrthoDB" id="9765468at2"/>
<dbReference type="InterPro" id="IPR013815">
    <property type="entry name" value="ATP_grasp_subdomain_1"/>
</dbReference>
<dbReference type="eggNOG" id="COG0574">
    <property type="taxonomic scope" value="Bacteria"/>
</dbReference>
<gene>
    <name evidence="3" type="ordered locus">Snas_5062</name>
</gene>
<protein>
    <submittedName>
        <fullName evidence="3">Pyruvate phosphate dikinase PEP/pyruvate-binding protein</fullName>
    </submittedName>
</protein>
<organism evidence="3 4">
    <name type="scientific">Stackebrandtia nassauensis (strain DSM 44728 / CIP 108903 / NRRL B-16338 / NBRC 102104 / LLR-40K-21)</name>
    <dbReference type="NCBI Taxonomy" id="446470"/>
    <lineage>
        <taxon>Bacteria</taxon>
        <taxon>Bacillati</taxon>
        <taxon>Actinomycetota</taxon>
        <taxon>Actinomycetes</taxon>
        <taxon>Glycomycetales</taxon>
        <taxon>Glycomycetaceae</taxon>
        <taxon>Stackebrandtia</taxon>
    </lineage>
</organism>
<dbReference type="GO" id="GO:0005524">
    <property type="term" value="F:ATP binding"/>
    <property type="evidence" value="ECO:0007669"/>
    <property type="project" value="InterPro"/>
</dbReference>
<dbReference type="Proteomes" id="UP000000844">
    <property type="component" value="Chromosome"/>
</dbReference>
<dbReference type="RefSeq" id="WP_013020269.1">
    <property type="nucleotide sequence ID" value="NC_013947.1"/>
</dbReference>
<evidence type="ECO:0000259" key="2">
    <source>
        <dbReference type="Pfam" id="PF01326"/>
    </source>
</evidence>
<dbReference type="AlphaFoldDB" id="D3QAQ2"/>
<keyword evidence="4" id="KW-1185">Reference proteome</keyword>
<accession>D3QAQ2</accession>
<dbReference type="eggNOG" id="COG3848">
    <property type="taxonomic scope" value="Bacteria"/>
</dbReference>
<name>D3QAQ2_STANL</name>
<keyword evidence="3" id="KW-0808">Transferase</keyword>
<dbReference type="InterPro" id="IPR008279">
    <property type="entry name" value="PEP-util_enz_mobile_dom"/>
</dbReference>
<evidence type="ECO:0000313" key="3">
    <source>
        <dbReference type="EMBL" id="ADD44698.1"/>
    </source>
</evidence>
<reference evidence="3 4" key="1">
    <citation type="journal article" date="2009" name="Stand. Genomic Sci.">
        <title>Complete genome sequence of Stackebrandtia nassauensis type strain (LLR-40K-21).</title>
        <authorList>
            <person name="Munk C."/>
            <person name="Lapidus A."/>
            <person name="Copeland A."/>
            <person name="Jando M."/>
            <person name="Mayilraj S."/>
            <person name="Glavina Del Rio T."/>
            <person name="Nolan M."/>
            <person name="Chen F."/>
            <person name="Lucas S."/>
            <person name="Tice H."/>
            <person name="Cheng J.F."/>
            <person name="Han C."/>
            <person name="Detter J.C."/>
            <person name="Bruce D."/>
            <person name="Goodwin L."/>
            <person name="Chain P."/>
            <person name="Pitluck S."/>
            <person name="Goker M."/>
            <person name="Ovchinikova G."/>
            <person name="Pati A."/>
            <person name="Ivanova N."/>
            <person name="Mavromatis K."/>
            <person name="Chen A."/>
            <person name="Palaniappan K."/>
            <person name="Land M."/>
            <person name="Hauser L."/>
            <person name="Chang Y.J."/>
            <person name="Jeffries C.D."/>
            <person name="Bristow J."/>
            <person name="Eisen J.A."/>
            <person name="Markowitz V."/>
            <person name="Hugenholtz P."/>
            <person name="Kyrpides N.C."/>
            <person name="Klenk H.P."/>
        </authorList>
    </citation>
    <scope>NUCLEOTIDE SEQUENCE [LARGE SCALE GENOMIC DNA]</scope>
    <source>
        <strain evidence="4">DSM 44728 / CIP 108903 / NRRL B-16338 / NBRC 102104 / LLR-40K-21</strain>
    </source>
</reference>
<dbReference type="InterPro" id="IPR002192">
    <property type="entry name" value="PPDK_AMP/ATP-bd"/>
</dbReference>
<dbReference type="InterPro" id="IPR051549">
    <property type="entry name" value="PEP_Utilizing_Enz"/>
</dbReference>
<dbReference type="PANTHER" id="PTHR43615">
    <property type="entry name" value="PHOSPHOENOLPYRUVATE SYNTHASE-RELATED"/>
    <property type="match status" value="1"/>
</dbReference>
<feature type="domain" description="PEP-utilising enzyme mobile" evidence="1">
    <location>
        <begin position="751"/>
        <end position="821"/>
    </location>
</feature>
<dbReference type="Pfam" id="PF00391">
    <property type="entry name" value="PEP-utilizers"/>
    <property type="match status" value="1"/>
</dbReference>
<dbReference type="EMBL" id="CP001778">
    <property type="protein sequence ID" value="ADD44698.1"/>
    <property type="molecule type" value="Genomic_DNA"/>
</dbReference>
<keyword evidence="3" id="KW-0418">Kinase</keyword>
<sequence>MTTTTTQLPVRDLATLNRDCLPIAGGKGANLGELLAAGVPVPGGFVVTTEAYLKAVRDSDVREDIERAIADSAFARVRELIASVHMDAATESAITDAYRRLGGGPVAVRSSGTAEDLADAAFAGQHDTFLNVVGEAALIDAVRDCWASLWTDRAAEYRRDRGIGSTDVAIAVVVQEMVASDAAGVMFTADPVSGIREHVVIDASPGLGEAVVSGLVTPDHYVANKKNGKVLDSALGRREVVIRSVEGGGTVESHEDAATEPVLDTATVRELVALGRRVEAHFGAPQDTEWALRDGRLYLVQARPITAIPEPIGKVRFPQRMLASILAEIITRRPYPLDYSSWTINMFAGVRLFASCMGVTFPDLEKMKVEQDGVITSLRPQAPKPGPLTPVIIVRNLIRGRRFPAATWEADPRLSAFLTEIDRLRAKDLSALSYQELDTALTEALDTIEPMMLLRYDYLPRTTVAALRFRLTLARLGLGDKFGLLLAGAETKTLETNRALAGLAERIRRDDWLRSVFADNDAADIRPILADTETGREFLTAFAAFLDEYGHREITSIALASEPVWRDSPATVLGILKGMTVGDAPEPKQTASERAFAELLAHPKLRDQKRRDRVLRRLDAARYFTSFREDTHFYMTMPQPIVRRILLEYGARLAEAGVLDEAMDVFHLHRGELELSAWPPAVSDVERIRDLVSRRAAIRERLGDAPLIDRRYFASKAADADALLTGMPASAGRFTGVVRIVNGPEDFHTLREGEILVAPFTNPAWTPLFQRAAAVIVDTGGAMSHAAIVAREYGIPAVLGTANAVSTLNDGDRVTVDGDTGSVLAVDGAVTGTDRDLGFS</sequence>
<dbReference type="KEGG" id="sna:Snas_5062"/>
<evidence type="ECO:0000313" key="4">
    <source>
        <dbReference type="Proteomes" id="UP000000844"/>
    </source>
</evidence>
<dbReference type="GO" id="GO:0016301">
    <property type="term" value="F:kinase activity"/>
    <property type="evidence" value="ECO:0007669"/>
    <property type="project" value="UniProtKB-KW"/>
</dbReference>
<dbReference type="PANTHER" id="PTHR43615:SF1">
    <property type="entry name" value="PPDK_N DOMAIN-CONTAINING PROTEIN"/>
    <property type="match status" value="1"/>
</dbReference>
<dbReference type="Gene3D" id="3.50.30.10">
    <property type="entry name" value="Phosphohistidine domain"/>
    <property type="match status" value="1"/>
</dbReference>
<dbReference type="HOGENOM" id="CLU_005950_0_0_11"/>
<dbReference type="InterPro" id="IPR036637">
    <property type="entry name" value="Phosphohistidine_dom_sf"/>
</dbReference>
<dbReference type="Gene3D" id="3.30.470.20">
    <property type="entry name" value="ATP-grasp fold, B domain"/>
    <property type="match status" value="1"/>
</dbReference>
<dbReference type="SUPFAM" id="SSF56059">
    <property type="entry name" value="Glutathione synthetase ATP-binding domain-like"/>
    <property type="match status" value="1"/>
</dbReference>
<dbReference type="Pfam" id="PF01326">
    <property type="entry name" value="PPDK_N"/>
    <property type="match status" value="1"/>
</dbReference>
<proteinExistence type="predicted"/>
<dbReference type="SUPFAM" id="SSF52009">
    <property type="entry name" value="Phosphohistidine domain"/>
    <property type="match status" value="1"/>
</dbReference>
<evidence type="ECO:0000259" key="1">
    <source>
        <dbReference type="Pfam" id="PF00391"/>
    </source>
</evidence>